<protein>
    <submittedName>
        <fullName evidence="3">7605_t:CDS:1</fullName>
    </submittedName>
</protein>
<feature type="domain" description="DUF2470" evidence="2">
    <location>
        <begin position="22"/>
        <end position="96"/>
    </location>
</feature>
<dbReference type="InterPro" id="IPR019595">
    <property type="entry name" value="DUF2470"/>
</dbReference>
<dbReference type="Proteomes" id="UP000789375">
    <property type="component" value="Unassembled WGS sequence"/>
</dbReference>
<proteinExistence type="predicted"/>
<keyword evidence="1" id="KW-1133">Transmembrane helix</keyword>
<dbReference type="Gene3D" id="3.20.180.10">
    <property type="entry name" value="PNP-oxidase-like"/>
    <property type="match status" value="1"/>
</dbReference>
<dbReference type="EMBL" id="CAJVPP010001437">
    <property type="protein sequence ID" value="CAG8555247.1"/>
    <property type="molecule type" value="Genomic_DNA"/>
</dbReference>
<evidence type="ECO:0000259" key="2">
    <source>
        <dbReference type="Pfam" id="PF10615"/>
    </source>
</evidence>
<dbReference type="PANTHER" id="PTHR37783:SF1">
    <property type="entry name" value="MEMBRANE PROTEIN, PUTATIVE (AFU_ORTHOLOGUE AFUA_1G04315)-RELATED"/>
    <property type="match status" value="1"/>
</dbReference>
<evidence type="ECO:0000313" key="4">
    <source>
        <dbReference type="Proteomes" id="UP000789375"/>
    </source>
</evidence>
<accession>A0A9N9B6H6</accession>
<sequence length="235" mass="26621">MQNRKVNNRKDNSADIISPHANRLVSYMNTHPDTILGYAKYYGEVRNAVSACMTDINSTGFVIAVKGEDGLESEVHIRFKNQLRSHEEVRPTLTRMAQEAEDALNLPSTRPPLSMMTDSSSRVSTSFHTPFIMPGKFDLSLTLFGIVFLLTMAFYPFSSPKFIEEFRDFVGPTIINISLSILVIFHFVEALVAFIVLTMRCEKDTWTLVKWVVANLLYGHVWLLFKDQSSSTNKG</sequence>
<evidence type="ECO:0000256" key="1">
    <source>
        <dbReference type="SAM" id="Phobius"/>
    </source>
</evidence>
<keyword evidence="1" id="KW-0472">Membrane</keyword>
<feature type="transmembrane region" description="Helical" evidence="1">
    <location>
        <begin position="137"/>
        <end position="157"/>
    </location>
</feature>
<feature type="transmembrane region" description="Helical" evidence="1">
    <location>
        <begin position="208"/>
        <end position="225"/>
    </location>
</feature>
<gene>
    <name evidence="3" type="ORF">FMOSSE_LOCUS6676</name>
</gene>
<keyword evidence="4" id="KW-1185">Reference proteome</keyword>
<dbReference type="Pfam" id="PF10615">
    <property type="entry name" value="DUF2470"/>
    <property type="match status" value="1"/>
</dbReference>
<reference evidence="3" key="1">
    <citation type="submission" date="2021-06" db="EMBL/GenBank/DDBJ databases">
        <authorList>
            <person name="Kallberg Y."/>
            <person name="Tangrot J."/>
            <person name="Rosling A."/>
        </authorList>
    </citation>
    <scope>NUCLEOTIDE SEQUENCE</scope>
    <source>
        <strain evidence="3">87-6 pot B 2015</strain>
    </source>
</reference>
<name>A0A9N9B6H6_FUNMO</name>
<keyword evidence="1" id="KW-0812">Transmembrane</keyword>
<dbReference type="PANTHER" id="PTHR37783">
    <property type="entry name" value="MEMBRANE PROTEIN, PUTATIVE (AFU_ORTHOLOGUE AFUA_1G04315)-RELATED"/>
    <property type="match status" value="1"/>
</dbReference>
<dbReference type="InterPro" id="IPR037119">
    <property type="entry name" value="Haem_oxidase_HugZ-like_sf"/>
</dbReference>
<comment type="caution">
    <text evidence="3">The sequence shown here is derived from an EMBL/GenBank/DDBJ whole genome shotgun (WGS) entry which is preliminary data.</text>
</comment>
<feature type="transmembrane region" description="Helical" evidence="1">
    <location>
        <begin position="169"/>
        <end position="196"/>
    </location>
</feature>
<evidence type="ECO:0000313" key="3">
    <source>
        <dbReference type="EMBL" id="CAG8555247.1"/>
    </source>
</evidence>
<organism evidence="3 4">
    <name type="scientific">Funneliformis mosseae</name>
    <name type="common">Endomycorrhizal fungus</name>
    <name type="synonym">Glomus mosseae</name>
    <dbReference type="NCBI Taxonomy" id="27381"/>
    <lineage>
        <taxon>Eukaryota</taxon>
        <taxon>Fungi</taxon>
        <taxon>Fungi incertae sedis</taxon>
        <taxon>Mucoromycota</taxon>
        <taxon>Glomeromycotina</taxon>
        <taxon>Glomeromycetes</taxon>
        <taxon>Glomerales</taxon>
        <taxon>Glomeraceae</taxon>
        <taxon>Funneliformis</taxon>
    </lineage>
</organism>
<dbReference type="AlphaFoldDB" id="A0A9N9B6H6"/>